<reference evidence="13 14" key="1">
    <citation type="submission" date="2021-03" db="EMBL/GenBank/DDBJ databases">
        <title>Sneathiella sp. CAU 1612 isolated from Kang Won-do.</title>
        <authorList>
            <person name="Kim W."/>
        </authorList>
    </citation>
    <scope>NUCLEOTIDE SEQUENCE [LARGE SCALE GENOMIC DNA]</scope>
    <source>
        <strain evidence="13 14">CAU 1612</strain>
    </source>
</reference>
<feature type="binding site" evidence="9">
    <location>
        <position position="57"/>
    </location>
    <ligand>
        <name>substrate</name>
    </ligand>
</feature>
<evidence type="ECO:0000313" key="13">
    <source>
        <dbReference type="EMBL" id="MBO0335242.1"/>
    </source>
</evidence>
<dbReference type="PANTHER" id="PTHR43137:SF1">
    <property type="entry name" value="DIHYDROOROTASE"/>
    <property type="match status" value="1"/>
</dbReference>
<feature type="binding site" evidence="9">
    <location>
        <position position="235"/>
    </location>
    <ligand>
        <name>substrate</name>
    </ligand>
</feature>
<proteinExistence type="inferred from homology"/>
<dbReference type="PROSITE" id="PS00482">
    <property type="entry name" value="DIHYDROOROTASE_1"/>
    <property type="match status" value="1"/>
</dbReference>
<evidence type="ECO:0000256" key="7">
    <source>
        <dbReference type="ARBA" id="ARBA00022833"/>
    </source>
</evidence>
<comment type="function">
    <text evidence="1 9">Catalyzes the reversible cyclization of carbamoyl aspartate to dihydroorotate.</text>
</comment>
<keyword evidence="7 9" id="KW-0862">Zinc</keyword>
<feature type="domain" description="Amidohydrolase-related" evidence="12">
    <location>
        <begin position="27"/>
        <end position="305"/>
    </location>
</feature>
<dbReference type="Proteomes" id="UP000664761">
    <property type="component" value="Unassembled WGS sequence"/>
</dbReference>
<feature type="region of interest" description="Disordered" evidence="11">
    <location>
        <begin position="1"/>
        <end position="20"/>
    </location>
</feature>
<dbReference type="GO" id="GO:0004151">
    <property type="term" value="F:dihydroorotase activity"/>
    <property type="evidence" value="ECO:0007669"/>
    <property type="project" value="UniProtKB-EC"/>
</dbReference>
<comment type="caution">
    <text evidence="13">The sequence shown here is derived from an EMBL/GenBank/DDBJ whole genome shotgun (WGS) entry which is preliminary data.</text>
</comment>
<comment type="cofactor">
    <cofactor evidence="9 10">
        <name>Zn(2+)</name>
        <dbReference type="ChEBI" id="CHEBI:29105"/>
    </cofactor>
    <text evidence="9 10">Binds 2 Zn(2+) ions per subunit.</text>
</comment>
<dbReference type="RefSeq" id="WP_207047561.1">
    <property type="nucleotide sequence ID" value="NZ_JAFLNC010000006.1"/>
</dbReference>
<evidence type="ECO:0000256" key="2">
    <source>
        <dbReference type="ARBA" id="ARBA00004880"/>
    </source>
</evidence>
<sequence>MSQADTGLTPSSQASGRNSITLRRPDDWHVHLRDGEMLKSVVEYSARQFARAIVMPNLVPPVTTMAAAANYRTRILSAIPDGMDFMPLMTCYLTDSIDAEEVRRGHEAGVFTAAKLYPANATTNSSHGVTDIRKIYPVLEVMQKISMPLLVHGEVTHGEVDIFDREAVFIEQVMIGILRDFPELKVVFEHITTADAAAFVMGSNANVAATITPHHLIFNRNAIFQGGIRPHYYCLPIAKREKHRLALRKAATSGSPKFFLGTDSAPHTMQDKESACGCAGLFNAPYALESYATVFEEEGALEKLEAFASEFGPTFYDLPLNEDKVTLEPTTITAIERVETPNGAVIPFHAGEELRWKLREVCPT</sequence>
<evidence type="ECO:0000256" key="1">
    <source>
        <dbReference type="ARBA" id="ARBA00002368"/>
    </source>
</evidence>
<evidence type="ECO:0000313" key="14">
    <source>
        <dbReference type="Proteomes" id="UP000664761"/>
    </source>
</evidence>
<dbReference type="NCBIfam" id="TIGR00856">
    <property type="entry name" value="pyrC_dimer"/>
    <property type="match status" value="1"/>
</dbReference>
<feature type="binding site" evidence="9">
    <location>
        <position position="267"/>
    </location>
    <ligand>
        <name>substrate</name>
    </ligand>
</feature>
<dbReference type="EC" id="3.5.2.3" evidence="4 9"/>
<name>A0ABS3F9P3_9PROT</name>
<organism evidence="13 14">
    <name type="scientific">Sneathiella sedimenti</name>
    <dbReference type="NCBI Taxonomy" id="2816034"/>
    <lineage>
        <taxon>Bacteria</taxon>
        <taxon>Pseudomonadati</taxon>
        <taxon>Pseudomonadota</taxon>
        <taxon>Alphaproteobacteria</taxon>
        <taxon>Sneathiellales</taxon>
        <taxon>Sneathiellaceae</taxon>
        <taxon>Sneathiella</taxon>
    </lineage>
</organism>
<feature type="binding site" evidence="9">
    <location>
        <position position="263"/>
    </location>
    <ligand>
        <name>Zn(2+)</name>
        <dbReference type="ChEBI" id="CHEBI:29105"/>
        <label>1</label>
    </ligand>
</feature>
<feature type="binding site" evidence="9">
    <location>
        <position position="29"/>
    </location>
    <ligand>
        <name>Zn(2+)</name>
        <dbReference type="ChEBI" id="CHEBI:29105"/>
        <label>1</label>
    </ligand>
</feature>
<evidence type="ECO:0000256" key="8">
    <source>
        <dbReference type="ARBA" id="ARBA00022975"/>
    </source>
</evidence>
<feature type="binding site" evidence="9">
    <location>
        <position position="152"/>
    </location>
    <ligand>
        <name>Zn(2+)</name>
        <dbReference type="ChEBI" id="CHEBI:29105"/>
        <label>2</label>
    </ligand>
</feature>
<dbReference type="InterPro" id="IPR004721">
    <property type="entry name" value="DHOdimr"/>
</dbReference>
<feature type="binding site" evidence="9">
    <location>
        <begin position="31"/>
        <end position="33"/>
    </location>
    <ligand>
        <name>substrate</name>
    </ligand>
</feature>
<feature type="modified residue" description="N6-carboxylysine" evidence="9">
    <location>
        <position position="115"/>
    </location>
</feature>
<keyword evidence="8 9" id="KW-0665">Pyrimidine biosynthesis</keyword>
<evidence type="ECO:0000256" key="10">
    <source>
        <dbReference type="RuleBase" id="RU003440"/>
    </source>
</evidence>
<dbReference type="InterPro" id="IPR006680">
    <property type="entry name" value="Amidohydro-rel"/>
</dbReference>
<dbReference type="EMBL" id="JAFLNC010000006">
    <property type="protein sequence ID" value="MBO0335242.1"/>
    <property type="molecule type" value="Genomic_DNA"/>
</dbReference>
<feature type="binding site" evidence="9">
    <location>
        <position position="31"/>
    </location>
    <ligand>
        <name>Zn(2+)</name>
        <dbReference type="ChEBI" id="CHEBI:29105"/>
        <label>1</label>
    </ligand>
</feature>
<comment type="subunit">
    <text evidence="9">Homodimer.</text>
</comment>
<keyword evidence="6 9" id="KW-0378">Hydrolase</keyword>
<feature type="binding site" evidence="9">
    <location>
        <position position="190"/>
    </location>
    <ligand>
        <name>Zn(2+)</name>
        <dbReference type="ChEBI" id="CHEBI:29105"/>
        <label>2</label>
    </ligand>
</feature>
<accession>A0ABS3F9P3</accession>
<evidence type="ECO:0000256" key="11">
    <source>
        <dbReference type="SAM" id="MobiDB-lite"/>
    </source>
</evidence>
<comment type="similarity">
    <text evidence="3 9 10">Belongs to the metallo-dependent hydrolases superfamily. DHOase family. Class II DHOase subfamily.</text>
</comment>
<feature type="binding site" evidence="9">
    <location>
        <position position="152"/>
    </location>
    <ligand>
        <name>substrate</name>
    </ligand>
</feature>
<evidence type="ECO:0000256" key="4">
    <source>
        <dbReference type="ARBA" id="ARBA00012860"/>
    </source>
</evidence>
<evidence type="ECO:0000256" key="5">
    <source>
        <dbReference type="ARBA" id="ARBA00022723"/>
    </source>
</evidence>
<dbReference type="PANTHER" id="PTHR43137">
    <property type="entry name" value="DIHYDROOROTASE"/>
    <property type="match status" value="1"/>
</dbReference>
<comment type="pathway">
    <text evidence="2 9 10">Pyrimidine metabolism; UMP biosynthesis via de novo pathway; (S)-dihydroorotate from bicarbonate: step 3/3.</text>
</comment>
<keyword evidence="14" id="KW-1185">Reference proteome</keyword>
<feature type="binding site" description="via carbamate group" evidence="9">
    <location>
        <position position="115"/>
    </location>
    <ligand>
        <name>Zn(2+)</name>
        <dbReference type="ChEBI" id="CHEBI:29105"/>
        <label>2</label>
    </ligand>
</feature>
<gene>
    <name evidence="9 13" type="primary">pyrC</name>
    <name evidence="13" type="ORF">J0X12_16590</name>
</gene>
<dbReference type="InterPro" id="IPR032466">
    <property type="entry name" value="Metal_Hydrolase"/>
</dbReference>
<feature type="binding site" description="via carbamate group" evidence="9">
    <location>
        <position position="115"/>
    </location>
    <ligand>
        <name>Zn(2+)</name>
        <dbReference type="ChEBI" id="CHEBI:29105"/>
        <label>1</label>
    </ligand>
</feature>
<dbReference type="PIRSF" id="PIRSF001237">
    <property type="entry name" value="DHOdimr"/>
    <property type="match status" value="1"/>
</dbReference>
<dbReference type="InterPro" id="IPR002195">
    <property type="entry name" value="Dihydroorotase_CS"/>
</dbReference>
<dbReference type="CDD" id="cd01294">
    <property type="entry name" value="DHOase"/>
    <property type="match status" value="1"/>
</dbReference>
<evidence type="ECO:0000256" key="3">
    <source>
        <dbReference type="ARBA" id="ARBA00005631"/>
    </source>
</evidence>
<dbReference type="SUPFAM" id="SSF51556">
    <property type="entry name" value="Metallo-dependent hydrolases"/>
    <property type="match status" value="1"/>
</dbReference>
<dbReference type="HAMAP" id="MF_00219">
    <property type="entry name" value="PyrC_classII"/>
    <property type="match status" value="1"/>
</dbReference>
<evidence type="ECO:0000259" key="12">
    <source>
        <dbReference type="Pfam" id="PF01979"/>
    </source>
</evidence>
<dbReference type="Gene3D" id="3.20.20.140">
    <property type="entry name" value="Metal-dependent hydrolases"/>
    <property type="match status" value="1"/>
</dbReference>
<dbReference type="PROSITE" id="PS00483">
    <property type="entry name" value="DIHYDROOROTASE_2"/>
    <property type="match status" value="1"/>
</dbReference>
<comment type="catalytic activity">
    <reaction evidence="9 10">
        <text>(S)-dihydroorotate + H2O = N-carbamoyl-L-aspartate + H(+)</text>
        <dbReference type="Rhea" id="RHEA:24296"/>
        <dbReference type="ChEBI" id="CHEBI:15377"/>
        <dbReference type="ChEBI" id="CHEBI:15378"/>
        <dbReference type="ChEBI" id="CHEBI:30864"/>
        <dbReference type="ChEBI" id="CHEBI:32814"/>
        <dbReference type="EC" id="3.5.2.3"/>
    </reaction>
</comment>
<dbReference type="Pfam" id="PF01979">
    <property type="entry name" value="Amidohydro_1"/>
    <property type="match status" value="1"/>
</dbReference>
<feature type="binding site" evidence="9">
    <location>
        <position position="279"/>
    </location>
    <ligand>
        <name>substrate</name>
    </ligand>
</feature>
<keyword evidence="5 9" id="KW-0479">Metal-binding</keyword>
<evidence type="ECO:0000256" key="6">
    <source>
        <dbReference type="ARBA" id="ARBA00022801"/>
    </source>
</evidence>
<feature type="active site" evidence="9">
    <location>
        <position position="263"/>
    </location>
</feature>
<protein>
    <recommendedName>
        <fullName evidence="4 9">Dihydroorotase</fullName>
        <shortName evidence="9">DHOase</shortName>
        <ecNumber evidence="4 9">3.5.2.3</ecNumber>
    </recommendedName>
</protein>
<evidence type="ECO:0000256" key="9">
    <source>
        <dbReference type="HAMAP-Rule" id="MF_00219"/>
    </source>
</evidence>